<dbReference type="Proteomes" id="UP000245956">
    <property type="component" value="Unassembled WGS sequence"/>
</dbReference>
<evidence type="ECO:0000256" key="1">
    <source>
        <dbReference type="SAM" id="MobiDB-lite"/>
    </source>
</evidence>
<feature type="region of interest" description="Disordered" evidence="1">
    <location>
        <begin position="80"/>
        <end position="115"/>
    </location>
</feature>
<feature type="region of interest" description="Disordered" evidence="1">
    <location>
        <begin position="135"/>
        <end position="170"/>
    </location>
</feature>
<feature type="region of interest" description="Disordered" evidence="1">
    <location>
        <begin position="1"/>
        <end position="42"/>
    </location>
</feature>
<dbReference type="EMBL" id="LCWV01000005">
    <property type="protein sequence ID" value="PWI73196.1"/>
    <property type="molecule type" value="Genomic_DNA"/>
</dbReference>
<comment type="caution">
    <text evidence="2">The sequence shown here is derived from an EMBL/GenBank/DDBJ whole genome shotgun (WGS) entry which is preliminary data.</text>
</comment>
<proteinExistence type="predicted"/>
<reference evidence="2 3" key="1">
    <citation type="journal article" date="2016" name="Front. Microbiol.">
        <title>Genome and transcriptome sequences reveal the specific parasitism of the nematophagous Purpureocillium lilacinum 36-1.</title>
        <authorList>
            <person name="Xie J."/>
            <person name="Li S."/>
            <person name="Mo C."/>
            <person name="Xiao X."/>
            <person name="Peng D."/>
            <person name="Wang G."/>
            <person name="Xiao Y."/>
        </authorList>
    </citation>
    <scope>NUCLEOTIDE SEQUENCE [LARGE SCALE GENOMIC DNA]</scope>
    <source>
        <strain evidence="2 3">36-1</strain>
    </source>
</reference>
<evidence type="ECO:0000313" key="2">
    <source>
        <dbReference type="EMBL" id="PWI73196.1"/>
    </source>
</evidence>
<dbReference type="AlphaFoldDB" id="A0A2U3EFA7"/>
<name>A0A2U3EFA7_PURLI</name>
<feature type="compositionally biased region" description="Basic and acidic residues" evidence="1">
    <location>
        <begin position="1"/>
        <end position="16"/>
    </location>
</feature>
<sequence>MDAMRHADPSGLRAKDDDQDGSETNSFALHPGARLSGSEWMEPCHAKNQADAVIRGRLLQALQKGGGDRRPIGRLWLAARPAGDRLQAPKMHDWTGSGPGRPRAKQTSERRGRPRNRALRVVYGRRSAGLLRIASAKYQDDAEDGTSPRDKAARRARDTRGSAVEKQQQWQQQWQRLHLRVL</sequence>
<gene>
    <name evidence="2" type="ORF">PCL_10211</name>
</gene>
<organism evidence="2 3">
    <name type="scientific">Purpureocillium lilacinum</name>
    <name type="common">Paecilomyces lilacinus</name>
    <dbReference type="NCBI Taxonomy" id="33203"/>
    <lineage>
        <taxon>Eukaryota</taxon>
        <taxon>Fungi</taxon>
        <taxon>Dikarya</taxon>
        <taxon>Ascomycota</taxon>
        <taxon>Pezizomycotina</taxon>
        <taxon>Sordariomycetes</taxon>
        <taxon>Hypocreomycetidae</taxon>
        <taxon>Hypocreales</taxon>
        <taxon>Ophiocordycipitaceae</taxon>
        <taxon>Purpureocillium</taxon>
    </lineage>
</organism>
<evidence type="ECO:0000313" key="3">
    <source>
        <dbReference type="Proteomes" id="UP000245956"/>
    </source>
</evidence>
<feature type="compositionally biased region" description="Basic and acidic residues" evidence="1">
    <location>
        <begin position="146"/>
        <end position="160"/>
    </location>
</feature>
<accession>A0A2U3EFA7</accession>
<protein>
    <submittedName>
        <fullName evidence="2">Uncharacterized protein</fullName>
    </submittedName>
</protein>